<dbReference type="InterPro" id="IPR039694">
    <property type="entry name" value="WDR11"/>
</dbReference>
<dbReference type="Pfam" id="PF23753">
    <property type="entry name" value="TPR_WDR11"/>
    <property type="match status" value="1"/>
</dbReference>
<dbReference type="InterPro" id="IPR015943">
    <property type="entry name" value="WD40/YVTN_repeat-like_dom_sf"/>
</dbReference>
<evidence type="ECO:0000256" key="2">
    <source>
        <dbReference type="SAM" id="MobiDB-lite"/>
    </source>
</evidence>
<organism evidence="5 6">
    <name type="scientific">Anaeramoeba flamelloides</name>
    <dbReference type="NCBI Taxonomy" id="1746091"/>
    <lineage>
        <taxon>Eukaryota</taxon>
        <taxon>Metamonada</taxon>
        <taxon>Anaeramoebidae</taxon>
        <taxon>Anaeramoeba</taxon>
    </lineage>
</organism>
<comment type="caution">
    <text evidence="5">The sequence shown here is derived from an EMBL/GenBank/DDBJ whole genome shotgun (WGS) entry which is preliminary data.</text>
</comment>
<dbReference type="Proteomes" id="UP001150062">
    <property type="component" value="Unassembled WGS sequence"/>
</dbReference>
<feature type="coiled-coil region" evidence="1">
    <location>
        <begin position="974"/>
        <end position="1008"/>
    </location>
</feature>
<name>A0ABQ8XCD3_9EUKA</name>
<feature type="domain" description="WDR11 second beta-propeller" evidence="3">
    <location>
        <begin position="539"/>
        <end position="650"/>
    </location>
</feature>
<feature type="compositionally biased region" description="Low complexity" evidence="2">
    <location>
        <begin position="1028"/>
        <end position="1037"/>
    </location>
</feature>
<feature type="region of interest" description="Disordered" evidence="2">
    <location>
        <begin position="313"/>
        <end position="332"/>
    </location>
</feature>
<evidence type="ECO:0000313" key="5">
    <source>
        <dbReference type="EMBL" id="KAJ6229697.1"/>
    </source>
</evidence>
<dbReference type="Gene3D" id="2.130.10.10">
    <property type="entry name" value="YVTN repeat-like/Quinoprotein amine dehydrogenase"/>
    <property type="match status" value="3"/>
</dbReference>
<keyword evidence="6" id="KW-1185">Reference proteome</keyword>
<feature type="compositionally biased region" description="Basic and acidic residues" evidence="2">
    <location>
        <begin position="1045"/>
        <end position="1054"/>
    </location>
</feature>
<evidence type="ECO:0000313" key="6">
    <source>
        <dbReference type="Proteomes" id="UP001150062"/>
    </source>
</evidence>
<protein>
    <submittedName>
        <fullName evidence="5">Wd repeat-containing protein</fullName>
    </submittedName>
</protein>
<evidence type="ECO:0000259" key="4">
    <source>
        <dbReference type="Pfam" id="PF23753"/>
    </source>
</evidence>
<feature type="domain" description="WDR11 TPR" evidence="4">
    <location>
        <begin position="1024"/>
        <end position="1263"/>
    </location>
</feature>
<gene>
    <name evidence="5" type="ORF">M0813_07657</name>
</gene>
<reference evidence="5" key="1">
    <citation type="submission" date="2022-08" db="EMBL/GenBank/DDBJ databases">
        <title>Novel sulfate-reducing endosymbionts in the free-living metamonad Anaeramoeba.</title>
        <authorList>
            <person name="Jerlstrom-Hultqvist J."/>
            <person name="Cepicka I."/>
            <person name="Gallot-Lavallee L."/>
            <person name="Salas-Leiva D."/>
            <person name="Curtis B.A."/>
            <person name="Zahonova K."/>
            <person name="Pipaliya S."/>
            <person name="Dacks J."/>
            <person name="Roger A.J."/>
        </authorList>
    </citation>
    <scope>NUCLEOTIDE SEQUENCE</scope>
    <source>
        <strain evidence="5">Schooner1</strain>
    </source>
</reference>
<dbReference type="PANTHER" id="PTHR14593:SF5">
    <property type="entry name" value="WD REPEAT-CONTAINING PROTEIN 11"/>
    <property type="match status" value="1"/>
</dbReference>
<dbReference type="EMBL" id="JAOAOG010000319">
    <property type="protein sequence ID" value="KAJ6229697.1"/>
    <property type="molecule type" value="Genomic_DNA"/>
</dbReference>
<dbReference type="InterPro" id="IPR057854">
    <property type="entry name" value="TPR_WDR11"/>
</dbReference>
<dbReference type="InterPro" id="IPR057853">
    <property type="entry name" value="Beta-prop_WDR11_2nd"/>
</dbReference>
<dbReference type="InterPro" id="IPR036322">
    <property type="entry name" value="WD40_repeat_dom_sf"/>
</dbReference>
<accession>A0ABQ8XCD3</accession>
<sequence length="1308" mass="151389">MSLSPKTIVGALSVENKGSIDLEYGLLTYGCSKSIVIFDLNTNLTIQVLDGHRNNVTAVKFSPQTPITPVESRNPIQLVSGDQKGYMVVWNAVYGSAIAVMSCPFSTPRPVKDVFWLQPRSTSPIIKVARHNSQNKNNESLHKNQKDNKIKRKRKKKKSENENNHNNKSNSLNNNNNNNNSSQTIHNNNKNKSINQEEQPRKRKSDNIRGATMLSRSQKRTRYLLTLYEPGFLVFWSVYIGNRSERAKQLWFKDLGIEVTSMAVDPFKAGSMAFCSSANDIWFLDLKNPESTLITTPDPPEFSKLRHYRISENGQSTSNSRNNSSNSKKLKSNTNSQSILQVIFYPHKPNLVFYLFPSQIFLFDSSLLQVVCIAKKTVRSNFYRIIFSKTNENFFYILHHEGSVSAWKFSIEKNSYKIFMMTIFEQYKATRIAKVRSWLKLGIAINSHIKDQLLIVAGNGSIWKWEFNPFKTSTQEYFLELFPIHSNKGKENERQKIMERGEEKENKGEINLIGLYETICERPCCLSVRDIENKNEKSIVAVGSSKGTIQIVDVLKSECLKTYQVYKSHVDIIRWVNKTLIISSSSIETKTKMEYKNQVSFLDLESGRQKMLNRGKDLETGKITDILLSSTKRYVTLIFSKGPFEIWDLNGFNQLARLKVEFIDGFAWSFGLYLGKEFFIFSIPGQQVIYQFIVNGTNLVKQSDVKLKVPINNLSTLNWRSNSLIMATTSGEIHHLDTKKKITQILNLPENKLIKSIRFRPSKRKIILILYQDGDFDVYDLNNNCKVNEHRRLKHINVKDAYFITSNHIILLCDDGCLRIFDIKITTNNSKINFDNLKYKNLSPVIYNHSLSLSLKIILQLNFTIINKEKIEYFNPFLLKKSTINYNNFFNVNKNNKSNKDTKSNNLNFLKRKFLILSKELKFSINNAKSLAERFLLVSKYYYDSNEIKFWELVIQYSNLFKKNIRQNFDVDNNKNVENENNNTIIDKEQKKNRVINIENNKNILNENHNQDQDQDQDQNQDQDRGQNQDQNQNQNQKGVTGVERGGDKRERIKNNVSISTNFGILQPKKQLFKQKMKDIQIQNKMKTPNESFSNRLMQEYTFLNQKQKALKICLENGNNNNSCENSEHFYQNLFNTVVLSASISQQNFLDTIKKLVEIIIKQNLSQGVQLLCSIGCYKEACGYLIKNNKWEQALLISKINMKQGDSSKIFNKYANKLWESGQFWKAIHLLTSVGNLQIVEKLIEIERMDIAFMFLLVCFDFDFDSELGIFNLLNQAKNPLIDQFNQLKLLFANLLKKIGLSDLIIDN</sequence>
<feature type="compositionally biased region" description="Low complexity" evidence="2">
    <location>
        <begin position="315"/>
        <end position="332"/>
    </location>
</feature>
<evidence type="ECO:0000259" key="3">
    <source>
        <dbReference type="Pfam" id="PF23752"/>
    </source>
</evidence>
<dbReference type="SMART" id="SM00320">
    <property type="entry name" value="WD40"/>
    <property type="match status" value="2"/>
</dbReference>
<dbReference type="InterPro" id="IPR001680">
    <property type="entry name" value="WD40_rpt"/>
</dbReference>
<evidence type="ECO:0000256" key="1">
    <source>
        <dbReference type="SAM" id="Coils"/>
    </source>
</evidence>
<dbReference type="SUPFAM" id="SSF50978">
    <property type="entry name" value="WD40 repeat-like"/>
    <property type="match status" value="2"/>
</dbReference>
<dbReference type="Pfam" id="PF23752">
    <property type="entry name" value="Beta-prop_WDR11_2nd"/>
    <property type="match status" value="1"/>
</dbReference>
<feature type="compositionally biased region" description="Basic residues" evidence="2">
    <location>
        <begin position="149"/>
        <end position="158"/>
    </location>
</feature>
<feature type="compositionally biased region" description="Low complexity" evidence="2">
    <location>
        <begin position="166"/>
        <end position="191"/>
    </location>
</feature>
<feature type="region of interest" description="Disordered" evidence="2">
    <location>
        <begin position="1008"/>
        <end position="1055"/>
    </location>
</feature>
<feature type="region of interest" description="Disordered" evidence="2">
    <location>
        <begin position="129"/>
        <end position="213"/>
    </location>
</feature>
<keyword evidence="1" id="KW-0175">Coiled coil</keyword>
<feature type="compositionally biased region" description="Basic and acidic residues" evidence="2">
    <location>
        <begin position="139"/>
        <end position="148"/>
    </location>
</feature>
<proteinExistence type="predicted"/>
<dbReference type="PANTHER" id="PTHR14593">
    <property type="entry name" value="WD REPEAT-CONTAINING PROTEIN 11"/>
    <property type="match status" value="1"/>
</dbReference>